<dbReference type="InterPro" id="IPR008995">
    <property type="entry name" value="Mo/tungstate-bd_C_term_dom"/>
</dbReference>
<dbReference type="InterPro" id="IPR003593">
    <property type="entry name" value="AAA+_ATPase"/>
</dbReference>
<name>A0A6B2JW90_9RHOB</name>
<dbReference type="PANTHER" id="PTHR42781">
    <property type="entry name" value="SPERMIDINE/PUTRESCINE IMPORT ATP-BINDING PROTEIN POTA"/>
    <property type="match status" value="1"/>
</dbReference>
<dbReference type="SUPFAM" id="SSF52540">
    <property type="entry name" value="P-loop containing nucleoside triphosphate hydrolases"/>
    <property type="match status" value="1"/>
</dbReference>
<dbReference type="Gene3D" id="3.40.50.300">
    <property type="entry name" value="P-loop containing nucleotide triphosphate hydrolases"/>
    <property type="match status" value="1"/>
</dbReference>
<dbReference type="PANTHER" id="PTHR42781:SF4">
    <property type="entry name" value="SPERMIDINE_PUTRESCINE IMPORT ATP-BINDING PROTEIN POTA"/>
    <property type="match status" value="1"/>
</dbReference>
<evidence type="ECO:0000313" key="11">
    <source>
        <dbReference type="Proteomes" id="UP000474757"/>
    </source>
</evidence>
<dbReference type="CDD" id="cd03259">
    <property type="entry name" value="ABC_Carb_Solutes_like"/>
    <property type="match status" value="1"/>
</dbReference>
<dbReference type="InterPro" id="IPR050093">
    <property type="entry name" value="ABC_SmlMolc_Importer"/>
</dbReference>
<evidence type="ECO:0000256" key="3">
    <source>
        <dbReference type="ARBA" id="ARBA00022496"/>
    </source>
</evidence>
<dbReference type="Proteomes" id="UP000474757">
    <property type="component" value="Unassembled WGS sequence"/>
</dbReference>
<keyword evidence="3" id="KW-0410">Iron transport</keyword>
<gene>
    <name evidence="10" type="ORF">GZA08_15520</name>
</gene>
<dbReference type="GO" id="GO:0005524">
    <property type="term" value="F:ATP binding"/>
    <property type="evidence" value="ECO:0007669"/>
    <property type="project" value="UniProtKB-KW"/>
</dbReference>
<evidence type="ECO:0000256" key="1">
    <source>
        <dbReference type="ARBA" id="ARBA00022448"/>
    </source>
</evidence>
<sequence>MSRLELEGLSHGYGETPVLQGLTLAAEAGALTALLGPSGCGKSTALRIAAGLLAPASGTVRIGGRDVTRIPPERRGAVMVFQSPHLFPKMSVAENVGFGLRMRRRPAAETARQVAAMLERTGLEGLGARRPAELSGGQAQRAALARALVLEPQVLLLDEPLSSLDAGLRSGMRALIRELQRETGTTTLVVTHDQAEAAALASHVALMLGGRIAQEGPPEEIYARPVSAEVARFFGAETFLPGHGRGTSFSSPVGPLALSAPAIGPGTLTIRPEAIRPGAGQNTLSARLVEAEFLGTATRLQLDVSGTILTALWRPAEAAGLSPGDIVQIHLPAENLWRLPSA</sequence>
<dbReference type="GO" id="GO:0015408">
    <property type="term" value="F:ABC-type ferric iron transporter activity"/>
    <property type="evidence" value="ECO:0007669"/>
    <property type="project" value="InterPro"/>
</dbReference>
<evidence type="ECO:0000256" key="4">
    <source>
        <dbReference type="ARBA" id="ARBA00022741"/>
    </source>
</evidence>
<proteinExistence type="predicted"/>
<evidence type="ECO:0000256" key="5">
    <source>
        <dbReference type="ARBA" id="ARBA00022840"/>
    </source>
</evidence>
<dbReference type="Pfam" id="PF00005">
    <property type="entry name" value="ABC_tran"/>
    <property type="match status" value="1"/>
</dbReference>
<dbReference type="Pfam" id="PF08402">
    <property type="entry name" value="TOBE_2"/>
    <property type="match status" value="1"/>
</dbReference>
<dbReference type="GO" id="GO:0043190">
    <property type="term" value="C:ATP-binding cassette (ABC) transporter complex"/>
    <property type="evidence" value="ECO:0007669"/>
    <property type="project" value="InterPro"/>
</dbReference>
<keyword evidence="2" id="KW-1003">Cell membrane</keyword>
<keyword evidence="6" id="KW-0408">Iron</keyword>
<keyword evidence="7" id="KW-0406">Ion transport</keyword>
<dbReference type="InterPro" id="IPR027417">
    <property type="entry name" value="P-loop_NTPase"/>
</dbReference>
<dbReference type="RefSeq" id="WP_163895245.1">
    <property type="nucleotide sequence ID" value="NZ_JAAFYS010000003.1"/>
</dbReference>
<evidence type="ECO:0000256" key="8">
    <source>
        <dbReference type="ARBA" id="ARBA00023136"/>
    </source>
</evidence>
<keyword evidence="11" id="KW-1185">Reference proteome</keyword>
<keyword evidence="4" id="KW-0547">Nucleotide-binding</keyword>
<protein>
    <submittedName>
        <fullName evidence="10">ABC transporter ATP-binding protein</fullName>
    </submittedName>
</protein>
<evidence type="ECO:0000256" key="2">
    <source>
        <dbReference type="ARBA" id="ARBA00022475"/>
    </source>
</evidence>
<reference evidence="10 11" key="1">
    <citation type="submission" date="2020-02" db="EMBL/GenBank/DDBJ databases">
        <title>Pseudoroseicyclus tamarix, sp. nov., isolated from offshore sediment of a Tamarix chinensis forest.</title>
        <authorList>
            <person name="Gai Y."/>
        </authorList>
    </citation>
    <scope>NUCLEOTIDE SEQUENCE [LARGE SCALE GENOMIC DNA]</scope>
    <source>
        <strain evidence="10 11">CLL3-39</strain>
    </source>
</reference>
<dbReference type="InterPro" id="IPR013611">
    <property type="entry name" value="Transp-assoc_OB_typ2"/>
</dbReference>
<dbReference type="PROSITE" id="PS00211">
    <property type="entry name" value="ABC_TRANSPORTER_1"/>
    <property type="match status" value="1"/>
</dbReference>
<accession>A0A6B2JW90</accession>
<dbReference type="GO" id="GO:0016887">
    <property type="term" value="F:ATP hydrolysis activity"/>
    <property type="evidence" value="ECO:0007669"/>
    <property type="project" value="InterPro"/>
</dbReference>
<dbReference type="InterPro" id="IPR003439">
    <property type="entry name" value="ABC_transporter-like_ATP-bd"/>
</dbReference>
<dbReference type="InterPro" id="IPR017871">
    <property type="entry name" value="ABC_transporter-like_CS"/>
</dbReference>
<dbReference type="SUPFAM" id="SSF50331">
    <property type="entry name" value="MOP-like"/>
    <property type="match status" value="1"/>
</dbReference>
<feature type="domain" description="ABC transporter" evidence="9">
    <location>
        <begin position="4"/>
        <end position="234"/>
    </location>
</feature>
<dbReference type="InterPro" id="IPR015853">
    <property type="entry name" value="ABC_transpr_FbpC"/>
</dbReference>
<keyword evidence="8" id="KW-0472">Membrane</keyword>
<dbReference type="FunFam" id="3.40.50.300:FF:000425">
    <property type="entry name" value="Probable ABC transporter, ATP-binding subunit"/>
    <property type="match status" value="1"/>
</dbReference>
<evidence type="ECO:0000259" key="9">
    <source>
        <dbReference type="PROSITE" id="PS50893"/>
    </source>
</evidence>
<evidence type="ECO:0000256" key="6">
    <source>
        <dbReference type="ARBA" id="ARBA00023004"/>
    </source>
</evidence>
<dbReference type="PROSITE" id="PS50893">
    <property type="entry name" value="ABC_TRANSPORTER_2"/>
    <property type="match status" value="1"/>
</dbReference>
<keyword evidence="1" id="KW-0813">Transport</keyword>
<keyword evidence="5 10" id="KW-0067">ATP-binding</keyword>
<comment type="caution">
    <text evidence="10">The sequence shown here is derived from an EMBL/GenBank/DDBJ whole genome shotgun (WGS) entry which is preliminary data.</text>
</comment>
<organism evidence="10 11">
    <name type="scientific">Pseudoroseicyclus tamaricis</name>
    <dbReference type="NCBI Taxonomy" id="2705421"/>
    <lineage>
        <taxon>Bacteria</taxon>
        <taxon>Pseudomonadati</taxon>
        <taxon>Pseudomonadota</taxon>
        <taxon>Alphaproteobacteria</taxon>
        <taxon>Rhodobacterales</taxon>
        <taxon>Paracoccaceae</taxon>
        <taxon>Pseudoroseicyclus</taxon>
    </lineage>
</organism>
<dbReference type="AlphaFoldDB" id="A0A6B2JW90"/>
<evidence type="ECO:0000313" key="10">
    <source>
        <dbReference type="EMBL" id="NDV02380.1"/>
    </source>
</evidence>
<dbReference type="GO" id="GO:0015697">
    <property type="term" value="P:quaternary ammonium group transport"/>
    <property type="evidence" value="ECO:0007669"/>
    <property type="project" value="UniProtKB-ARBA"/>
</dbReference>
<dbReference type="SMART" id="SM00382">
    <property type="entry name" value="AAA"/>
    <property type="match status" value="1"/>
</dbReference>
<evidence type="ECO:0000256" key="7">
    <source>
        <dbReference type="ARBA" id="ARBA00023065"/>
    </source>
</evidence>
<dbReference type="EMBL" id="JAAGAB010000003">
    <property type="protein sequence ID" value="NDV02380.1"/>
    <property type="molecule type" value="Genomic_DNA"/>
</dbReference>